<evidence type="ECO:0000313" key="1">
    <source>
        <dbReference type="EMBL" id="KAG2324863.1"/>
    </source>
</evidence>
<reference evidence="1 2" key="1">
    <citation type="submission" date="2020-02" db="EMBL/GenBank/DDBJ databases">
        <authorList>
            <person name="Ma Q."/>
            <person name="Huang Y."/>
            <person name="Song X."/>
            <person name="Pei D."/>
        </authorList>
    </citation>
    <scope>NUCLEOTIDE SEQUENCE [LARGE SCALE GENOMIC DNA]</scope>
    <source>
        <strain evidence="1">Sxm20200214</strain>
        <tissue evidence="1">Leaf</tissue>
    </source>
</reference>
<dbReference type="Proteomes" id="UP000886595">
    <property type="component" value="Unassembled WGS sequence"/>
</dbReference>
<comment type="caution">
    <text evidence="1">The sequence shown here is derived from an EMBL/GenBank/DDBJ whole genome shotgun (WGS) entry which is preliminary data.</text>
</comment>
<accession>A0A8X8B812</accession>
<dbReference type="EMBL" id="JAAMPC010000002">
    <property type="protein sequence ID" value="KAG2324863.1"/>
    <property type="molecule type" value="Genomic_DNA"/>
</dbReference>
<dbReference type="AlphaFoldDB" id="A0A8X8B812"/>
<protein>
    <submittedName>
        <fullName evidence="1">Uncharacterized protein</fullName>
    </submittedName>
</protein>
<proteinExistence type="predicted"/>
<evidence type="ECO:0000313" key="2">
    <source>
        <dbReference type="Proteomes" id="UP000886595"/>
    </source>
</evidence>
<organism evidence="1 2">
    <name type="scientific">Brassica carinata</name>
    <name type="common">Ethiopian mustard</name>
    <name type="synonym">Abyssinian cabbage</name>
    <dbReference type="NCBI Taxonomy" id="52824"/>
    <lineage>
        <taxon>Eukaryota</taxon>
        <taxon>Viridiplantae</taxon>
        <taxon>Streptophyta</taxon>
        <taxon>Embryophyta</taxon>
        <taxon>Tracheophyta</taxon>
        <taxon>Spermatophyta</taxon>
        <taxon>Magnoliopsida</taxon>
        <taxon>eudicotyledons</taxon>
        <taxon>Gunneridae</taxon>
        <taxon>Pentapetalae</taxon>
        <taxon>rosids</taxon>
        <taxon>malvids</taxon>
        <taxon>Brassicales</taxon>
        <taxon>Brassicaceae</taxon>
        <taxon>Brassiceae</taxon>
        <taxon>Brassica</taxon>
    </lineage>
</organism>
<gene>
    <name evidence="1" type="ORF">Bca52824_007591</name>
</gene>
<name>A0A8X8B812_BRACI</name>
<keyword evidence="2" id="KW-1185">Reference proteome</keyword>
<dbReference type="OrthoDB" id="760005at2759"/>
<sequence>MVKIDLGQEYIFSVLTPFGLFPLVFQQQLCEWHLYMDDMSTIIAVKLRKKLGCRMCEKFQLTGMKVTTQQQENNLFKTENITSSIYDPSEASIGWSIAEAANEATDPLQTDDMSTIIAVKLRKKLGCRMCEKFQLTGMKVTTQQQENNLFKTENITSSIYDPSEASIGWSIVMGSYYLIKRGTRSDSVGG</sequence>